<proteinExistence type="predicted"/>
<organism evidence="2 3">
    <name type="scientific">Bdellovibrio reynosensis</name>
    <dbReference type="NCBI Taxonomy" id="2835041"/>
    <lineage>
        <taxon>Bacteria</taxon>
        <taxon>Pseudomonadati</taxon>
        <taxon>Bdellovibrionota</taxon>
        <taxon>Bdellovibrionia</taxon>
        <taxon>Bdellovibrionales</taxon>
        <taxon>Pseudobdellovibrionaceae</taxon>
        <taxon>Bdellovibrio</taxon>
    </lineage>
</organism>
<reference evidence="2" key="1">
    <citation type="submission" date="2022-03" db="EMBL/GenBank/DDBJ databases">
        <title>Genome Identification and Characterization of new species Bdellovibrio reynosense LBG001 sp. nov. from a Mexico soil sample.</title>
        <authorList>
            <person name="Camilli A."/>
            <person name="Ajao Y."/>
            <person name="Guo X."/>
        </authorList>
    </citation>
    <scope>NUCLEOTIDE SEQUENCE</scope>
    <source>
        <strain evidence="2">LBG001</strain>
    </source>
</reference>
<sequence>MNLNEAQKLFKDGMLNAKADPKTVEELKPVGKLSLDAAFEVYNRGYIARLTEALGETFEAVRWVVGKDLFNDLCRGFIESEPSISYNLADHGRTFPEFVKNSHASKGIPFLYDLARFEWSYKKMNDAPTPHPLPAEQIKELLHSDDFKIQFIEGMDIFDSPYAVYELWSRRKEPAYEFEDINWNHAESLLFYKKQSKIFVQRIDVVEAQVIMELKEGLSVNTSLADFSTSMTPDKIAQLFEMMMKAGIIEDVLVLET</sequence>
<dbReference type="InterPro" id="IPR044922">
    <property type="entry name" value="DUF2063_N_sf"/>
</dbReference>
<dbReference type="GO" id="GO:0003677">
    <property type="term" value="F:DNA binding"/>
    <property type="evidence" value="ECO:0007669"/>
    <property type="project" value="UniProtKB-KW"/>
</dbReference>
<accession>A0ABY4C8L4</accession>
<feature type="domain" description="Putative DNA-binding" evidence="1">
    <location>
        <begin position="18"/>
        <end position="99"/>
    </location>
</feature>
<dbReference type="InterPro" id="IPR018640">
    <property type="entry name" value="DUF2063"/>
</dbReference>
<evidence type="ECO:0000259" key="1">
    <source>
        <dbReference type="Pfam" id="PF09836"/>
    </source>
</evidence>
<dbReference type="Pfam" id="PF09836">
    <property type="entry name" value="DUF2063"/>
    <property type="match status" value="1"/>
</dbReference>
<dbReference type="Proteomes" id="UP000830116">
    <property type="component" value="Chromosome"/>
</dbReference>
<dbReference type="Gene3D" id="1.10.150.690">
    <property type="entry name" value="DUF2063"/>
    <property type="match status" value="1"/>
</dbReference>
<gene>
    <name evidence="2" type="ORF">MNR06_15615</name>
</gene>
<keyword evidence="2" id="KW-0238">DNA-binding</keyword>
<dbReference type="RefSeq" id="WP_243537453.1">
    <property type="nucleotide sequence ID" value="NZ_CP093442.1"/>
</dbReference>
<evidence type="ECO:0000313" key="3">
    <source>
        <dbReference type="Proteomes" id="UP000830116"/>
    </source>
</evidence>
<keyword evidence="3" id="KW-1185">Reference proteome</keyword>
<evidence type="ECO:0000313" key="2">
    <source>
        <dbReference type="EMBL" id="UOF01129.1"/>
    </source>
</evidence>
<name>A0ABY4C8L4_9BACT</name>
<protein>
    <submittedName>
        <fullName evidence="2">DNA-binding domain-containing protein</fullName>
    </submittedName>
</protein>
<dbReference type="EMBL" id="CP093442">
    <property type="protein sequence ID" value="UOF01129.1"/>
    <property type="molecule type" value="Genomic_DNA"/>
</dbReference>